<sequence length="296" mass="31777">MFTTTVGDVDIIRIDEACGAIGMLQRDLVPNLPETLWQRNEFLLVPEHMDAADGQALLAFRSWLVRSGGRTILVDTGVGNGKQRPAVPAWHLRSEDTYLANLAAAGVHPEDVDIVVNTHLHADHVGWNTRLDGETWVPTFPNARYLMPAADVEFWDPLNRPEADAGVNQNVFADSVAPVLVAGLVETWDEGRQLDAGLTIETAPGHTPGSSVVKVSSRGQHALLAGDLLHSPVQVPHDDYNSCFCEDADGARSARRQLLGWAADHRAIVLPAHLAGSGTLTVTRRGSGFAVAGATA</sequence>
<keyword evidence="2" id="KW-0479">Metal-binding</keyword>
<keyword evidence="7" id="KW-1185">Reference proteome</keyword>
<dbReference type="EMBL" id="JAMQOL010000092">
    <property type="protein sequence ID" value="MCM4085039.1"/>
    <property type="molecule type" value="Genomic_DNA"/>
</dbReference>
<keyword evidence="4" id="KW-0862">Zinc</keyword>
<name>A0ABT0YIG2_9ACTN</name>
<feature type="domain" description="Metallo-beta-lactamase" evidence="5">
    <location>
        <begin position="59"/>
        <end position="273"/>
    </location>
</feature>
<dbReference type="Gene3D" id="3.60.15.10">
    <property type="entry name" value="Ribonuclease Z/Hydroxyacylglutathione hydrolase-like"/>
    <property type="match status" value="1"/>
</dbReference>
<accession>A0ABT0YIG2</accession>
<dbReference type="SUPFAM" id="SSF56281">
    <property type="entry name" value="Metallo-hydrolase/oxidoreductase"/>
    <property type="match status" value="1"/>
</dbReference>
<dbReference type="PANTHER" id="PTHR42978">
    <property type="entry name" value="QUORUM-QUENCHING LACTONASE YTNP-RELATED-RELATED"/>
    <property type="match status" value="1"/>
</dbReference>
<organism evidence="6 7">
    <name type="scientific">Paractinoplanes hotanensis</name>
    <dbReference type="NCBI Taxonomy" id="2906497"/>
    <lineage>
        <taxon>Bacteria</taxon>
        <taxon>Bacillati</taxon>
        <taxon>Actinomycetota</taxon>
        <taxon>Actinomycetes</taxon>
        <taxon>Micromonosporales</taxon>
        <taxon>Micromonosporaceae</taxon>
        <taxon>Paractinoplanes</taxon>
    </lineage>
</organism>
<dbReference type="RefSeq" id="WP_251804772.1">
    <property type="nucleotide sequence ID" value="NZ_JAMQOL010000092.1"/>
</dbReference>
<evidence type="ECO:0000256" key="1">
    <source>
        <dbReference type="ARBA" id="ARBA00007749"/>
    </source>
</evidence>
<evidence type="ECO:0000256" key="3">
    <source>
        <dbReference type="ARBA" id="ARBA00022801"/>
    </source>
</evidence>
<dbReference type="Pfam" id="PF00753">
    <property type="entry name" value="Lactamase_B"/>
    <property type="match status" value="1"/>
</dbReference>
<keyword evidence="3" id="KW-0378">Hydrolase</keyword>
<evidence type="ECO:0000256" key="2">
    <source>
        <dbReference type="ARBA" id="ARBA00022723"/>
    </source>
</evidence>
<evidence type="ECO:0000256" key="4">
    <source>
        <dbReference type="ARBA" id="ARBA00022833"/>
    </source>
</evidence>
<comment type="caution">
    <text evidence="6">The sequence shown here is derived from an EMBL/GenBank/DDBJ whole genome shotgun (WGS) entry which is preliminary data.</text>
</comment>
<dbReference type="SMART" id="SM00849">
    <property type="entry name" value="Lactamase_B"/>
    <property type="match status" value="1"/>
</dbReference>
<dbReference type="InterPro" id="IPR051013">
    <property type="entry name" value="MBL_superfamily_lactonases"/>
</dbReference>
<reference evidence="6 7" key="1">
    <citation type="submission" date="2022-06" db="EMBL/GenBank/DDBJ databases">
        <title>Actinoplanes abujensis sp. nov., isolated from Nigerian arid soil.</title>
        <authorList>
            <person name="Ding P."/>
        </authorList>
    </citation>
    <scope>NUCLEOTIDE SEQUENCE [LARGE SCALE GENOMIC DNA]</scope>
    <source>
        <strain evidence="7">TRM88002</strain>
    </source>
</reference>
<dbReference type="PANTHER" id="PTHR42978:SF6">
    <property type="entry name" value="QUORUM-QUENCHING LACTONASE YTNP-RELATED"/>
    <property type="match status" value="1"/>
</dbReference>
<dbReference type="Proteomes" id="UP001523216">
    <property type="component" value="Unassembled WGS sequence"/>
</dbReference>
<gene>
    <name evidence="6" type="ORF">LXN57_46685</name>
</gene>
<dbReference type="CDD" id="cd16277">
    <property type="entry name" value="metallo-hydrolase-like_MBL-fold"/>
    <property type="match status" value="1"/>
</dbReference>
<comment type="similarity">
    <text evidence="1">Belongs to the metallo-beta-lactamase superfamily.</text>
</comment>
<proteinExistence type="inferred from homology"/>
<dbReference type="InterPro" id="IPR036866">
    <property type="entry name" value="RibonucZ/Hydroxyglut_hydro"/>
</dbReference>
<evidence type="ECO:0000313" key="6">
    <source>
        <dbReference type="EMBL" id="MCM4085039.1"/>
    </source>
</evidence>
<protein>
    <submittedName>
        <fullName evidence="6">MBL fold metallo-hydrolase</fullName>
    </submittedName>
</protein>
<dbReference type="InterPro" id="IPR001279">
    <property type="entry name" value="Metallo-B-lactamas"/>
</dbReference>
<evidence type="ECO:0000313" key="7">
    <source>
        <dbReference type="Proteomes" id="UP001523216"/>
    </source>
</evidence>
<evidence type="ECO:0000259" key="5">
    <source>
        <dbReference type="SMART" id="SM00849"/>
    </source>
</evidence>